<dbReference type="OrthoDB" id="787091at2759"/>
<dbReference type="Proteomes" id="UP000187406">
    <property type="component" value="Unassembled WGS sequence"/>
</dbReference>
<feature type="region of interest" description="Disordered" evidence="1">
    <location>
        <begin position="85"/>
        <end position="104"/>
    </location>
</feature>
<dbReference type="EMBL" id="BDDD01000660">
    <property type="protein sequence ID" value="GAV68769.1"/>
    <property type="molecule type" value="Genomic_DNA"/>
</dbReference>
<comment type="caution">
    <text evidence="2">The sequence shown here is derived from an EMBL/GenBank/DDBJ whole genome shotgun (WGS) entry which is preliminary data.</text>
</comment>
<evidence type="ECO:0000313" key="2">
    <source>
        <dbReference type="EMBL" id="GAV68769.1"/>
    </source>
</evidence>
<accession>A0A1Q3BLJ8</accession>
<protein>
    <submittedName>
        <fullName evidence="2">Uncharacterized protein</fullName>
    </submittedName>
</protein>
<evidence type="ECO:0000256" key="1">
    <source>
        <dbReference type="SAM" id="MobiDB-lite"/>
    </source>
</evidence>
<sequence>MEFRSFRLQRGSSLRLQRSSSSLLRSESVSAECRRITGYERLSESMRLSDELDDVSHRRKKIRAFGFLSKVFSFRKFDGDFEKKQGQGVVEEKKKKRRSSWLPDPARRWPVQGW</sequence>
<evidence type="ECO:0000313" key="3">
    <source>
        <dbReference type="Proteomes" id="UP000187406"/>
    </source>
</evidence>
<proteinExistence type="predicted"/>
<dbReference type="AlphaFoldDB" id="A0A1Q3BLJ8"/>
<gene>
    <name evidence="2" type="ORF">CFOL_v3_12272</name>
</gene>
<organism evidence="2 3">
    <name type="scientific">Cephalotus follicularis</name>
    <name type="common">Albany pitcher plant</name>
    <dbReference type="NCBI Taxonomy" id="3775"/>
    <lineage>
        <taxon>Eukaryota</taxon>
        <taxon>Viridiplantae</taxon>
        <taxon>Streptophyta</taxon>
        <taxon>Embryophyta</taxon>
        <taxon>Tracheophyta</taxon>
        <taxon>Spermatophyta</taxon>
        <taxon>Magnoliopsida</taxon>
        <taxon>eudicotyledons</taxon>
        <taxon>Gunneridae</taxon>
        <taxon>Pentapetalae</taxon>
        <taxon>rosids</taxon>
        <taxon>fabids</taxon>
        <taxon>Oxalidales</taxon>
        <taxon>Cephalotaceae</taxon>
        <taxon>Cephalotus</taxon>
    </lineage>
</organism>
<reference evidence="3" key="1">
    <citation type="submission" date="2016-04" db="EMBL/GenBank/DDBJ databases">
        <title>Cephalotus genome sequencing.</title>
        <authorList>
            <person name="Fukushima K."/>
            <person name="Hasebe M."/>
            <person name="Fang X."/>
        </authorList>
    </citation>
    <scope>NUCLEOTIDE SEQUENCE [LARGE SCALE GENOMIC DNA]</scope>
    <source>
        <strain evidence="3">cv. St1</strain>
    </source>
</reference>
<dbReference type="InParanoid" id="A0A1Q3BLJ8"/>
<name>A0A1Q3BLJ8_CEPFO</name>
<keyword evidence="3" id="KW-1185">Reference proteome</keyword>